<keyword evidence="10 16" id="KW-0418">Kinase</keyword>
<dbReference type="Proteomes" id="UP000244906">
    <property type="component" value="Unassembled WGS sequence"/>
</dbReference>
<feature type="binding site" evidence="16">
    <location>
        <position position="125"/>
    </location>
    <ligand>
        <name>ATP</name>
        <dbReference type="ChEBI" id="CHEBI:30616"/>
    </ligand>
</feature>
<evidence type="ECO:0000313" key="17">
    <source>
        <dbReference type="EMBL" id="PVZ65767.1"/>
    </source>
</evidence>
<keyword evidence="16" id="KW-0479">Metal-binding</keyword>
<dbReference type="NCBIfam" id="TIGR00671">
    <property type="entry name" value="baf"/>
    <property type="match status" value="1"/>
</dbReference>
<dbReference type="RefSeq" id="WP_116688507.1">
    <property type="nucleotide sequence ID" value="NZ_CAWNYD010000009.1"/>
</dbReference>
<evidence type="ECO:0000256" key="10">
    <source>
        <dbReference type="ARBA" id="ARBA00022777"/>
    </source>
</evidence>
<reference evidence="17 18" key="1">
    <citation type="submission" date="2018-04" db="EMBL/GenBank/DDBJ databases">
        <title>Thalassorhabdus spongiae gen. nov., sp. nov., isolated from a marine sponge in South-West Iceland.</title>
        <authorList>
            <person name="Knobloch S."/>
            <person name="Daussin A."/>
            <person name="Johannsson R."/>
            <person name="Marteinsson V.T."/>
        </authorList>
    </citation>
    <scope>NUCLEOTIDE SEQUENCE [LARGE SCALE GENOMIC DNA]</scope>
    <source>
        <strain evidence="17 18">Hp12</strain>
    </source>
</reference>
<dbReference type="Gene3D" id="3.30.420.40">
    <property type="match status" value="2"/>
</dbReference>
<comment type="subunit">
    <text evidence="5 16">Homodimer.</text>
</comment>
<dbReference type="PANTHER" id="PTHR34265">
    <property type="entry name" value="TYPE III PANTOTHENATE KINASE"/>
    <property type="match status" value="1"/>
</dbReference>
<evidence type="ECO:0000256" key="13">
    <source>
        <dbReference type="ARBA" id="ARBA00022993"/>
    </source>
</evidence>
<dbReference type="HAMAP" id="MF_01274">
    <property type="entry name" value="Pantothen_kinase_3"/>
    <property type="match status" value="1"/>
</dbReference>
<comment type="caution">
    <text evidence="17">The sequence shown here is derived from an EMBL/GenBank/DDBJ whole genome shotgun (WGS) entry which is preliminary data.</text>
</comment>
<sequence length="247" mass="27617">MLLIDAGNTFVKWQQFSPSDFSKESSFGQFPLQEPQWEMLHQQINRPLERIMVSSVAGEAFDQKLVKQCQQHSAAPVQLLQSPNEFLQLKNSYFEPERLGIDRWLAMLAVWRETSQGFCLIDCGSAVTVDVVDGQGQHSGGLITPGLEMMRQSLFGGTGRVDRRPSEDSRQSFLACSTFHAVQGGTLYSLVSYIDRIVDEIQATYGELNCVITGGDAEQLVSLLKQSFQMEKGLVFRGLKIFATHSE</sequence>
<dbReference type="GO" id="GO:0005524">
    <property type="term" value="F:ATP binding"/>
    <property type="evidence" value="ECO:0007669"/>
    <property type="project" value="UniProtKB-UniRule"/>
</dbReference>
<proteinExistence type="inferred from homology"/>
<protein>
    <recommendedName>
        <fullName evidence="15 16">Type III pantothenate kinase</fullName>
        <ecNumber evidence="6 16">2.7.1.33</ecNumber>
    </recommendedName>
    <alternativeName>
        <fullName evidence="16">PanK-III</fullName>
    </alternativeName>
    <alternativeName>
        <fullName evidence="16">Pantothenic acid kinase</fullName>
    </alternativeName>
</protein>
<name>A0A2V1GSB6_9GAMM</name>
<dbReference type="GO" id="GO:0005737">
    <property type="term" value="C:cytoplasm"/>
    <property type="evidence" value="ECO:0007669"/>
    <property type="project" value="UniProtKB-SubCell"/>
</dbReference>
<organism evidence="17 18">
    <name type="scientific">Pelagibaculum spongiae</name>
    <dbReference type="NCBI Taxonomy" id="2080658"/>
    <lineage>
        <taxon>Bacteria</taxon>
        <taxon>Pseudomonadati</taxon>
        <taxon>Pseudomonadota</taxon>
        <taxon>Gammaproteobacteria</taxon>
        <taxon>Oceanospirillales</taxon>
        <taxon>Pelagibaculum</taxon>
    </lineage>
</organism>
<feature type="active site" description="Proton acceptor" evidence="16">
    <location>
        <position position="102"/>
    </location>
</feature>
<evidence type="ECO:0000256" key="3">
    <source>
        <dbReference type="ARBA" id="ARBA00004496"/>
    </source>
</evidence>
<dbReference type="InterPro" id="IPR043129">
    <property type="entry name" value="ATPase_NBD"/>
</dbReference>
<comment type="cofactor">
    <cofactor evidence="16">
        <name>NH4(+)</name>
        <dbReference type="ChEBI" id="CHEBI:28938"/>
    </cofactor>
    <cofactor evidence="16">
        <name>K(+)</name>
        <dbReference type="ChEBI" id="CHEBI:29103"/>
    </cofactor>
    <text evidence="16">A monovalent cation. Ammonium or potassium.</text>
</comment>
<dbReference type="Pfam" id="PF03309">
    <property type="entry name" value="Pan_kinase"/>
    <property type="match status" value="1"/>
</dbReference>
<dbReference type="GO" id="GO:0046872">
    <property type="term" value="F:metal ion binding"/>
    <property type="evidence" value="ECO:0007669"/>
    <property type="project" value="UniProtKB-KW"/>
</dbReference>
<feature type="binding site" evidence="16">
    <location>
        <begin position="100"/>
        <end position="103"/>
    </location>
    <ligand>
        <name>substrate</name>
    </ligand>
</feature>
<evidence type="ECO:0000256" key="4">
    <source>
        <dbReference type="ARBA" id="ARBA00005225"/>
    </source>
</evidence>
<dbReference type="EC" id="2.7.1.33" evidence="6 16"/>
<feature type="binding site" evidence="16">
    <location>
        <begin position="5"/>
        <end position="12"/>
    </location>
    <ligand>
        <name>ATP</name>
        <dbReference type="ChEBI" id="CHEBI:30616"/>
    </ligand>
</feature>
<keyword evidence="12 16" id="KW-0630">Potassium</keyword>
<dbReference type="EMBL" id="QDDL01000009">
    <property type="protein sequence ID" value="PVZ65767.1"/>
    <property type="molecule type" value="Genomic_DNA"/>
</dbReference>
<comment type="similarity">
    <text evidence="14 16">Belongs to the type III pantothenate kinase family.</text>
</comment>
<comment type="subcellular location">
    <subcellularLocation>
        <location evidence="3 16">Cytoplasm</location>
    </subcellularLocation>
</comment>
<feature type="binding site" evidence="16">
    <location>
        <position position="93"/>
    </location>
    <ligand>
        <name>substrate</name>
    </ligand>
</feature>
<evidence type="ECO:0000256" key="16">
    <source>
        <dbReference type="HAMAP-Rule" id="MF_01274"/>
    </source>
</evidence>
<feature type="binding site" evidence="16">
    <location>
        <position position="122"/>
    </location>
    <ligand>
        <name>K(+)</name>
        <dbReference type="ChEBI" id="CHEBI:29103"/>
    </ligand>
</feature>
<evidence type="ECO:0000256" key="15">
    <source>
        <dbReference type="ARBA" id="ARBA00040883"/>
    </source>
</evidence>
<evidence type="ECO:0000256" key="2">
    <source>
        <dbReference type="ARBA" id="ARBA00001958"/>
    </source>
</evidence>
<evidence type="ECO:0000256" key="12">
    <source>
        <dbReference type="ARBA" id="ARBA00022958"/>
    </source>
</evidence>
<dbReference type="UniPathway" id="UPA00241">
    <property type="reaction ID" value="UER00352"/>
</dbReference>
<dbReference type="GO" id="GO:0015937">
    <property type="term" value="P:coenzyme A biosynthetic process"/>
    <property type="evidence" value="ECO:0007669"/>
    <property type="project" value="UniProtKB-UniRule"/>
</dbReference>
<dbReference type="InterPro" id="IPR004619">
    <property type="entry name" value="Type_III_PanK"/>
</dbReference>
<comment type="catalytic activity">
    <reaction evidence="1 16">
        <text>(R)-pantothenate + ATP = (R)-4'-phosphopantothenate + ADP + H(+)</text>
        <dbReference type="Rhea" id="RHEA:16373"/>
        <dbReference type="ChEBI" id="CHEBI:10986"/>
        <dbReference type="ChEBI" id="CHEBI:15378"/>
        <dbReference type="ChEBI" id="CHEBI:29032"/>
        <dbReference type="ChEBI" id="CHEBI:30616"/>
        <dbReference type="ChEBI" id="CHEBI:456216"/>
        <dbReference type="EC" id="2.7.1.33"/>
    </reaction>
</comment>
<evidence type="ECO:0000256" key="1">
    <source>
        <dbReference type="ARBA" id="ARBA00001206"/>
    </source>
</evidence>
<keyword evidence="9 16" id="KW-0547">Nucleotide-binding</keyword>
<keyword evidence="7 16" id="KW-0963">Cytoplasm</keyword>
<dbReference type="AlphaFoldDB" id="A0A2V1GSB6"/>
<dbReference type="SUPFAM" id="SSF53067">
    <property type="entry name" value="Actin-like ATPase domain"/>
    <property type="match status" value="2"/>
</dbReference>
<keyword evidence="11 16" id="KW-0067">ATP-binding</keyword>
<comment type="cofactor">
    <cofactor evidence="2">
        <name>K(+)</name>
        <dbReference type="ChEBI" id="CHEBI:29103"/>
    </cofactor>
</comment>
<evidence type="ECO:0000256" key="8">
    <source>
        <dbReference type="ARBA" id="ARBA00022679"/>
    </source>
</evidence>
<gene>
    <name evidence="16" type="primary">coaX</name>
    <name evidence="17" type="ORF">DC094_18020</name>
</gene>
<accession>A0A2V1GSB6</accession>
<comment type="function">
    <text evidence="16">Catalyzes the phosphorylation of pantothenate (Pan), the first step in CoA biosynthesis.</text>
</comment>
<evidence type="ECO:0000256" key="7">
    <source>
        <dbReference type="ARBA" id="ARBA00022490"/>
    </source>
</evidence>
<evidence type="ECO:0000256" key="14">
    <source>
        <dbReference type="ARBA" id="ARBA00038036"/>
    </source>
</evidence>
<dbReference type="CDD" id="cd24015">
    <property type="entry name" value="ASKHA_NBD_PanK-III"/>
    <property type="match status" value="1"/>
</dbReference>
<evidence type="ECO:0000256" key="9">
    <source>
        <dbReference type="ARBA" id="ARBA00022741"/>
    </source>
</evidence>
<evidence type="ECO:0000313" key="18">
    <source>
        <dbReference type="Proteomes" id="UP000244906"/>
    </source>
</evidence>
<dbReference type="PANTHER" id="PTHR34265:SF1">
    <property type="entry name" value="TYPE III PANTOTHENATE KINASE"/>
    <property type="match status" value="1"/>
</dbReference>
<dbReference type="OrthoDB" id="9781305at2"/>
<evidence type="ECO:0000256" key="5">
    <source>
        <dbReference type="ARBA" id="ARBA00011738"/>
    </source>
</evidence>
<comment type="pathway">
    <text evidence="4 16">Cofactor biosynthesis; coenzyme A biosynthesis; CoA from (R)-pantothenate: step 1/5.</text>
</comment>
<evidence type="ECO:0000256" key="6">
    <source>
        <dbReference type="ARBA" id="ARBA00012102"/>
    </source>
</evidence>
<evidence type="ECO:0000256" key="11">
    <source>
        <dbReference type="ARBA" id="ARBA00022840"/>
    </source>
</evidence>
<keyword evidence="18" id="KW-1185">Reference proteome</keyword>
<feature type="binding site" evidence="16">
    <location>
        <position position="178"/>
    </location>
    <ligand>
        <name>substrate</name>
    </ligand>
</feature>
<keyword evidence="8 16" id="KW-0808">Transferase</keyword>
<keyword evidence="13 16" id="KW-0173">Coenzyme A biosynthesis</keyword>
<dbReference type="GO" id="GO:0004594">
    <property type="term" value="F:pantothenate kinase activity"/>
    <property type="evidence" value="ECO:0007669"/>
    <property type="project" value="UniProtKB-UniRule"/>
</dbReference>